<dbReference type="KEGG" id="palw:PSAL_024500"/>
<dbReference type="InterPro" id="IPR001789">
    <property type="entry name" value="Sig_transdc_resp-reg_receiver"/>
</dbReference>
<dbReference type="PANTHER" id="PTHR44591:SF3">
    <property type="entry name" value="RESPONSE REGULATORY DOMAIN-CONTAINING PROTEIN"/>
    <property type="match status" value="1"/>
</dbReference>
<name>A0A418SIR0_9RHOB</name>
<dbReference type="EMBL" id="CP060436">
    <property type="protein sequence ID" value="QPM91200.1"/>
    <property type="molecule type" value="Genomic_DNA"/>
</dbReference>
<keyword evidence="3" id="KW-1185">Reference proteome</keyword>
<organism evidence="2 3">
    <name type="scientific">Pseudooceanicola algae</name>
    <dbReference type="NCBI Taxonomy" id="1537215"/>
    <lineage>
        <taxon>Bacteria</taxon>
        <taxon>Pseudomonadati</taxon>
        <taxon>Pseudomonadota</taxon>
        <taxon>Alphaproteobacteria</taxon>
        <taxon>Rhodobacterales</taxon>
        <taxon>Paracoccaceae</taxon>
        <taxon>Pseudooceanicola</taxon>
    </lineage>
</organism>
<keyword evidence="1" id="KW-0597">Phosphoprotein</keyword>
<dbReference type="PROSITE" id="PS50110">
    <property type="entry name" value="RESPONSE_REGULATORY"/>
    <property type="match status" value="1"/>
</dbReference>
<dbReference type="RefSeq" id="WP_119838515.1">
    <property type="nucleotide sequence ID" value="NZ_CP060436.1"/>
</dbReference>
<evidence type="ECO:0000256" key="1">
    <source>
        <dbReference type="ARBA" id="ARBA00022553"/>
    </source>
</evidence>
<gene>
    <name evidence="2" type="ORF">PSAL_024500</name>
</gene>
<sequence>MARILIADDDPGYVAAFCEGMQALGHDAHGVASGVEALALLASEKFDIVFLDVFMKGGGAVVLLHDIRKSDAHIPVVVITGKSEFAGSPLFENGLRLAQAKMRKTASLAELGQLVTKLTT</sequence>
<dbReference type="GO" id="GO:0000160">
    <property type="term" value="P:phosphorelay signal transduction system"/>
    <property type="evidence" value="ECO:0007669"/>
    <property type="project" value="InterPro"/>
</dbReference>
<dbReference type="AlphaFoldDB" id="A0A418SIR0"/>
<evidence type="ECO:0000313" key="2">
    <source>
        <dbReference type="EMBL" id="QPM91200.1"/>
    </source>
</evidence>
<dbReference type="SMART" id="SM00448">
    <property type="entry name" value="REC"/>
    <property type="match status" value="1"/>
</dbReference>
<accession>A0A418SIR0</accession>
<dbReference type="SUPFAM" id="SSF52172">
    <property type="entry name" value="CheY-like"/>
    <property type="match status" value="1"/>
</dbReference>
<dbReference type="InterPro" id="IPR050595">
    <property type="entry name" value="Bact_response_regulator"/>
</dbReference>
<dbReference type="Gene3D" id="3.40.50.2300">
    <property type="match status" value="1"/>
</dbReference>
<dbReference type="OrthoDB" id="9802155at2"/>
<dbReference type="PANTHER" id="PTHR44591">
    <property type="entry name" value="STRESS RESPONSE REGULATOR PROTEIN 1"/>
    <property type="match status" value="1"/>
</dbReference>
<proteinExistence type="predicted"/>
<evidence type="ECO:0000313" key="3">
    <source>
        <dbReference type="Proteomes" id="UP000283786"/>
    </source>
</evidence>
<reference evidence="2 3" key="1">
    <citation type="submission" date="2020-08" db="EMBL/GenBank/DDBJ databases">
        <title>Genome sequence of Rhodobacteraceae bacterium Lw-13e.</title>
        <authorList>
            <person name="Poehlein A."/>
            <person name="Wolter L."/>
            <person name="Daniel R."/>
            <person name="Brinkhoff T."/>
        </authorList>
    </citation>
    <scope>NUCLEOTIDE SEQUENCE [LARGE SCALE GENOMIC DNA]</scope>
    <source>
        <strain evidence="2 3">Lw-13e</strain>
    </source>
</reference>
<dbReference type="Proteomes" id="UP000283786">
    <property type="component" value="Chromosome"/>
</dbReference>
<protein>
    <submittedName>
        <fullName evidence="2">Uncharacterized protein</fullName>
    </submittedName>
</protein>
<dbReference type="CDD" id="cd00156">
    <property type="entry name" value="REC"/>
    <property type="match status" value="1"/>
</dbReference>
<dbReference type="Pfam" id="PF00072">
    <property type="entry name" value="Response_reg"/>
    <property type="match status" value="1"/>
</dbReference>
<dbReference type="InterPro" id="IPR011006">
    <property type="entry name" value="CheY-like_superfamily"/>
</dbReference>